<evidence type="ECO:0000256" key="3">
    <source>
        <dbReference type="PIRNR" id="PIRNR002674"/>
    </source>
</evidence>
<organism evidence="4 5">
    <name type="scientific">Cajanus cajan</name>
    <name type="common">Pigeon pea</name>
    <name type="synonym">Cajanus indicus</name>
    <dbReference type="NCBI Taxonomy" id="3821"/>
    <lineage>
        <taxon>Eukaryota</taxon>
        <taxon>Viridiplantae</taxon>
        <taxon>Streptophyta</taxon>
        <taxon>Embryophyta</taxon>
        <taxon>Tracheophyta</taxon>
        <taxon>Spermatophyta</taxon>
        <taxon>Magnoliopsida</taxon>
        <taxon>eudicotyledons</taxon>
        <taxon>Gunneridae</taxon>
        <taxon>Pentapetalae</taxon>
        <taxon>rosids</taxon>
        <taxon>fabids</taxon>
        <taxon>Fabales</taxon>
        <taxon>Fabaceae</taxon>
        <taxon>Papilionoideae</taxon>
        <taxon>50 kb inversion clade</taxon>
        <taxon>NPAAA clade</taxon>
        <taxon>indigoferoid/millettioid clade</taxon>
        <taxon>Phaseoleae</taxon>
        <taxon>Cajanus</taxon>
    </lineage>
</organism>
<dbReference type="InterPro" id="IPR036412">
    <property type="entry name" value="HAD-like_sf"/>
</dbReference>
<keyword evidence="3" id="KW-0758">Storage protein</keyword>
<evidence type="ECO:0000256" key="2">
    <source>
        <dbReference type="ARBA" id="ARBA00023180"/>
    </source>
</evidence>
<dbReference type="STRING" id="3821.A0A151QQU4"/>
<dbReference type="Gene3D" id="3.40.50.1000">
    <property type="entry name" value="HAD superfamily/HAD-like"/>
    <property type="match status" value="1"/>
</dbReference>
<proteinExistence type="inferred from homology"/>
<evidence type="ECO:0000313" key="5">
    <source>
        <dbReference type="Proteomes" id="UP000075243"/>
    </source>
</evidence>
<dbReference type="PANTHER" id="PTHR31284:SF21">
    <property type="entry name" value="PLANT ACID PHOSPHATASE"/>
    <property type="match status" value="1"/>
</dbReference>
<dbReference type="SUPFAM" id="SSF56784">
    <property type="entry name" value="HAD-like"/>
    <property type="match status" value="1"/>
</dbReference>
<dbReference type="GO" id="GO:0045735">
    <property type="term" value="F:nutrient reservoir activity"/>
    <property type="evidence" value="ECO:0007669"/>
    <property type="project" value="UniProtKB-UniRule"/>
</dbReference>
<dbReference type="InterPro" id="IPR014403">
    <property type="entry name" value="APS1/VSP"/>
</dbReference>
<dbReference type="CDD" id="cd07535">
    <property type="entry name" value="HAD_VSP"/>
    <property type="match status" value="1"/>
</dbReference>
<keyword evidence="5" id="KW-1185">Reference proteome</keyword>
<reference evidence="4" key="1">
    <citation type="journal article" date="2012" name="Nat. Biotechnol.">
        <title>Draft genome sequence of pigeonpea (Cajanus cajan), an orphan legume crop of resource-poor farmers.</title>
        <authorList>
            <person name="Varshney R.K."/>
            <person name="Chen W."/>
            <person name="Li Y."/>
            <person name="Bharti A.K."/>
            <person name="Saxena R.K."/>
            <person name="Schlueter J.A."/>
            <person name="Donoghue M.T."/>
            <person name="Azam S."/>
            <person name="Fan G."/>
            <person name="Whaley A.M."/>
            <person name="Farmer A.D."/>
            <person name="Sheridan J."/>
            <person name="Iwata A."/>
            <person name="Tuteja R."/>
            <person name="Penmetsa R.V."/>
            <person name="Wu W."/>
            <person name="Upadhyaya H.D."/>
            <person name="Yang S.P."/>
            <person name="Shah T."/>
            <person name="Saxena K.B."/>
            <person name="Michael T."/>
            <person name="McCombie W.R."/>
            <person name="Yang B."/>
            <person name="Zhang G."/>
            <person name="Yang H."/>
            <person name="Wang J."/>
            <person name="Spillane C."/>
            <person name="Cook D.R."/>
            <person name="May G.D."/>
            <person name="Xu X."/>
            <person name="Jackson S.A."/>
        </authorList>
    </citation>
    <scope>NUCLEOTIDE SEQUENCE [LARGE SCALE GENOMIC DNA]</scope>
</reference>
<comment type="similarity">
    <text evidence="3">Belongs to the APS1/VSP family.</text>
</comment>
<protein>
    <submittedName>
        <fullName evidence="4">Acid phosphatase 1</fullName>
    </submittedName>
</protein>
<dbReference type="PANTHER" id="PTHR31284">
    <property type="entry name" value="ACID PHOSPHATASE-LIKE PROTEIN"/>
    <property type="match status" value="1"/>
</dbReference>
<dbReference type="NCBIfam" id="TIGR01675">
    <property type="entry name" value="plant-AP"/>
    <property type="match status" value="1"/>
</dbReference>
<sequence length="272" mass="31264">MLKIKIVQLIVAGLTYLLALFPKVLLSHKEKEKVQPQPQPQRDEESEWEESEWEANERYALSWRLAVESNNVRPWRTVPPKCHTHVQNYMSSGQYYRDLNLIVEHILLYASDLPLSSDAMDAWVLDVDDTCISNVSYYKAKRFGCDPFDSAIFKAWIMKGMCPANVAVKVLFNALIARGFKVFLLTGRDESLAKITTDNLHNEGFVGYERLILRSPEYKGQSAVRYKSAIRKAIEGEGYRIWGNVGDQWSDLQGECLGKRTFKLPNPMYFIS</sequence>
<accession>A0A151QQU4</accession>
<dbReference type="GO" id="GO:0003993">
    <property type="term" value="F:acid phosphatase activity"/>
    <property type="evidence" value="ECO:0007669"/>
    <property type="project" value="InterPro"/>
</dbReference>
<dbReference type="EMBL" id="KQ485195">
    <property type="protein sequence ID" value="KYP32624.1"/>
    <property type="molecule type" value="Genomic_DNA"/>
</dbReference>
<gene>
    <name evidence="4" type="ORF">KK1_046638</name>
</gene>
<dbReference type="InterPro" id="IPR023214">
    <property type="entry name" value="HAD_sf"/>
</dbReference>
<dbReference type="OMA" id="PVAFKKW"/>
<dbReference type="AlphaFoldDB" id="A0A151QQU4"/>
<evidence type="ECO:0000256" key="1">
    <source>
        <dbReference type="ARBA" id="ARBA00022729"/>
    </source>
</evidence>
<dbReference type="Gramene" id="C.cajan_47469.t">
    <property type="protein sequence ID" value="C.cajan_47469.t"/>
    <property type="gene ID" value="C.cajan_47469"/>
</dbReference>
<comment type="function">
    <text evidence="3">May function as somatic storage protein during early seedling development.</text>
</comment>
<dbReference type="PIRSF" id="PIRSF002674">
    <property type="entry name" value="VSP"/>
    <property type="match status" value="1"/>
</dbReference>
<dbReference type="InterPro" id="IPR010028">
    <property type="entry name" value="Acid_phosphatase_pln"/>
</dbReference>
<dbReference type="Pfam" id="PF03767">
    <property type="entry name" value="Acid_phosphat_B"/>
    <property type="match status" value="1"/>
</dbReference>
<keyword evidence="1" id="KW-0732">Signal</keyword>
<name>A0A151QQU4_CAJCA</name>
<evidence type="ECO:0000313" key="4">
    <source>
        <dbReference type="EMBL" id="KYP32624.1"/>
    </source>
</evidence>
<dbReference type="InterPro" id="IPR005519">
    <property type="entry name" value="Acid_phosphat_B-like"/>
</dbReference>
<keyword evidence="2" id="KW-0325">Glycoprotein</keyword>
<dbReference type="Proteomes" id="UP000075243">
    <property type="component" value="Unassembled WGS sequence"/>
</dbReference>